<dbReference type="GO" id="GO:0016787">
    <property type="term" value="F:hydrolase activity"/>
    <property type="evidence" value="ECO:0007669"/>
    <property type="project" value="UniProtKB-KW"/>
</dbReference>
<organism evidence="2 3">
    <name type="scientific">Pirellulimonas nuda</name>
    <dbReference type="NCBI Taxonomy" id="2528009"/>
    <lineage>
        <taxon>Bacteria</taxon>
        <taxon>Pseudomonadati</taxon>
        <taxon>Planctomycetota</taxon>
        <taxon>Planctomycetia</taxon>
        <taxon>Pirellulales</taxon>
        <taxon>Lacipirellulaceae</taxon>
        <taxon>Pirellulimonas</taxon>
    </lineage>
</organism>
<dbReference type="CDD" id="cd00143">
    <property type="entry name" value="PP2Cc"/>
    <property type="match status" value="1"/>
</dbReference>
<evidence type="ECO:0000313" key="3">
    <source>
        <dbReference type="Proteomes" id="UP000317429"/>
    </source>
</evidence>
<dbReference type="SUPFAM" id="SSF81606">
    <property type="entry name" value="PP2C-like"/>
    <property type="match status" value="1"/>
</dbReference>
<evidence type="ECO:0000313" key="2">
    <source>
        <dbReference type="EMBL" id="QDU91045.1"/>
    </source>
</evidence>
<dbReference type="KEGG" id="pnd:Pla175_44620"/>
<sequence>MDVTQDALLVQAWQGDTAPRSVELIDARMDRPCVLGSKTGQAALFSCRSPAKETSNEDSSAAIEPWPGALVLIVADGLGGHASGDAASRIAVETLVAAVRSIAVPDEPSLRAALLDGIERAHDAIFALGTGGATTLAVAEIVDQVARTFHVGDSVVLIFGQRGKRKLETVAHSPVGYAIEAGYLDANDAMSHEDRHLISNCVGRPGMRIEVGAPVTLSRFDTLLVASDGLVDNLQVDEVVEMLRKGAIGKSVETVARLTLDRMRAEVGPAPSKPDDLTIAVFRPAGDGGDGK</sequence>
<dbReference type="Gene3D" id="3.60.40.10">
    <property type="entry name" value="PPM-type phosphatase domain"/>
    <property type="match status" value="1"/>
</dbReference>
<dbReference type="Pfam" id="PF13672">
    <property type="entry name" value="PP2C_2"/>
    <property type="match status" value="1"/>
</dbReference>
<protein>
    <recommendedName>
        <fullName evidence="1">PPM-type phosphatase domain-containing protein</fullName>
    </recommendedName>
</protein>
<accession>A0A518DHU3</accession>
<dbReference type="SMART" id="SM00332">
    <property type="entry name" value="PP2Cc"/>
    <property type="match status" value="1"/>
</dbReference>
<dbReference type="OrthoDB" id="261518at2"/>
<proteinExistence type="predicted"/>
<reference evidence="2 3" key="1">
    <citation type="submission" date="2019-02" db="EMBL/GenBank/DDBJ databases">
        <title>Deep-cultivation of Planctomycetes and their phenomic and genomic characterization uncovers novel biology.</title>
        <authorList>
            <person name="Wiegand S."/>
            <person name="Jogler M."/>
            <person name="Boedeker C."/>
            <person name="Pinto D."/>
            <person name="Vollmers J."/>
            <person name="Rivas-Marin E."/>
            <person name="Kohn T."/>
            <person name="Peeters S.H."/>
            <person name="Heuer A."/>
            <person name="Rast P."/>
            <person name="Oberbeckmann S."/>
            <person name="Bunk B."/>
            <person name="Jeske O."/>
            <person name="Meyerdierks A."/>
            <person name="Storesund J.E."/>
            <person name="Kallscheuer N."/>
            <person name="Luecker S."/>
            <person name="Lage O.M."/>
            <person name="Pohl T."/>
            <person name="Merkel B.J."/>
            <person name="Hornburger P."/>
            <person name="Mueller R.-W."/>
            <person name="Bruemmer F."/>
            <person name="Labrenz M."/>
            <person name="Spormann A.M."/>
            <person name="Op den Camp H."/>
            <person name="Overmann J."/>
            <person name="Amann R."/>
            <person name="Jetten M.S.M."/>
            <person name="Mascher T."/>
            <person name="Medema M.H."/>
            <person name="Devos D.P."/>
            <person name="Kaster A.-K."/>
            <person name="Ovreas L."/>
            <person name="Rohde M."/>
            <person name="Galperin M.Y."/>
            <person name="Jogler C."/>
        </authorList>
    </citation>
    <scope>NUCLEOTIDE SEQUENCE [LARGE SCALE GENOMIC DNA]</scope>
    <source>
        <strain evidence="2 3">Pla175</strain>
    </source>
</reference>
<dbReference type="RefSeq" id="WP_145290739.1">
    <property type="nucleotide sequence ID" value="NZ_CP036291.1"/>
</dbReference>
<dbReference type="SMART" id="SM00331">
    <property type="entry name" value="PP2C_SIG"/>
    <property type="match status" value="1"/>
</dbReference>
<evidence type="ECO:0000259" key="1">
    <source>
        <dbReference type="PROSITE" id="PS51746"/>
    </source>
</evidence>
<name>A0A518DHU3_9BACT</name>
<dbReference type="InterPro" id="IPR036457">
    <property type="entry name" value="PPM-type-like_dom_sf"/>
</dbReference>
<dbReference type="EMBL" id="CP036291">
    <property type="protein sequence ID" value="QDU91045.1"/>
    <property type="molecule type" value="Genomic_DNA"/>
</dbReference>
<dbReference type="AlphaFoldDB" id="A0A518DHU3"/>
<keyword evidence="3" id="KW-1185">Reference proteome</keyword>
<dbReference type="Proteomes" id="UP000317429">
    <property type="component" value="Chromosome"/>
</dbReference>
<dbReference type="PROSITE" id="PS51746">
    <property type="entry name" value="PPM_2"/>
    <property type="match status" value="1"/>
</dbReference>
<gene>
    <name evidence="2" type="ORF">Pla175_44620</name>
</gene>
<dbReference type="InterPro" id="IPR001932">
    <property type="entry name" value="PPM-type_phosphatase-like_dom"/>
</dbReference>
<keyword evidence="2" id="KW-0378">Hydrolase</keyword>
<feature type="domain" description="PPM-type phosphatase" evidence="1">
    <location>
        <begin position="41"/>
        <end position="284"/>
    </location>
</feature>